<organism evidence="2 3">
    <name type="scientific">Gilvimarinus gilvus</name>
    <dbReference type="NCBI Taxonomy" id="3058038"/>
    <lineage>
        <taxon>Bacteria</taxon>
        <taxon>Pseudomonadati</taxon>
        <taxon>Pseudomonadota</taxon>
        <taxon>Gammaproteobacteria</taxon>
        <taxon>Cellvibrionales</taxon>
        <taxon>Cellvibrionaceae</taxon>
        <taxon>Gilvimarinus</taxon>
    </lineage>
</organism>
<dbReference type="Proteomes" id="UP001273505">
    <property type="component" value="Unassembled WGS sequence"/>
</dbReference>
<reference evidence="2 3" key="1">
    <citation type="submission" date="2023-11" db="EMBL/GenBank/DDBJ databases">
        <title>Gilvimarinus fulvus sp. nov., isolated from the surface of Kelp.</title>
        <authorList>
            <person name="Sun Y.Y."/>
            <person name="Gong Y."/>
            <person name="Du Z.J."/>
        </authorList>
    </citation>
    <scope>NUCLEOTIDE SEQUENCE [LARGE SCALE GENOMIC DNA]</scope>
    <source>
        <strain evidence="2 3">SDUM040013</strain>
    </source>
</reference>
<dbReference type="CDD" id="cd19531">
    <property type="entry name" value="LCL_NRPS-like"/>
    <property type="match status" value="1"/>
</dbReference>
<dbReference type="EMBL" id="JAXAFO010000099">
    <property type="protein sequence ID" value="MDX6851594.1"/>
    <property type="molecule type" value="Genomic_DNA"/>
</dbReference>
<dbReference type="InterPro" id="IPR023213">
    <property type="entry name" value="CAT-like_dom_sf"/>
</dbReference>
<keyword evidence="3" id="KW-1185">Reference proteome</keyword>
<dbReference type="SUPFAM" id="SSF52777">
    <property type="entry name" value="CoA-dependent acyltransferases"/>
    <property type="match status" value="2"/>
</dbReference>
<dbReference type="InterPro" id="IPR001242">
    <property type="entry name" value="Condensation_dom"/>
</dbReference>
<dbReference type="Gene3D" id="3.30.559.10">
    <property type="entry name" value="Chloramphenicol acetyltransferase-like domain"/>
    <property type="match status" value="1"/>
</dbReference>
<sequence>MHHIASDGWSLKILVDEFSNLYSAYVMGEESSLVPLNIQYSDYSFWQRENLQGDAINEQLRYWEKKLAGLPVVHNLPLDQVRPSQQTFQGGVHTSTLNKIQTEQLKVYCKSKNATLFMGLHCAFSILLSRFSGEKDIVVGSPTANREQPEIAGLIGFFVNMLVLRSNVSEGASFSELIEQSKALLLDAYANQQVPFEYLLESINPERSSSHSPLFQIMLVLQNNERGEVSLPNLEAERIEPPASRLAKYELTLNMMEESGAITLEWEYNTDLFSASTIETMASCFERLVHRLLEKPDGNVFELGILSERERHQQLIEWNDTRVDYPHELCIHELFEQQVA</sequence>
<dbReference type="Pfam" id="PF00668">
    <property type="entry name" value="Condensation"/>
    <property type="match status" value="1"/>
</dbReference>
<feature type="domain" description="Condensation" evidence="1">
    <location>
        <begin position="1"/>
        <end position="314"/>
    </location>
</feature>
<evidence type="ECO:0000313" key="2">
    <source>
        <dbReference type="EMBL" id="MDX6851594.1"/>
    </source>
</evidence>
<name>A0ABU4S346_9GAMM</name>
<dbReference type="PANTHER" id="PTHR45398">
    <property type="match status" value="1"/>
</dbReference>
<proteinExistence type="predicted"/>
<feature type="non-terminal residue" evidence="2">
    <location>
        <position position="340"/>
    </location>
</feature>
<dbReference type="RefSeq" id="WP_319835159.1">
    <property type="nucleotide sequence ID" value="NZ_JAXAFO010000099.1"/>
</dbReference>
<dbReference type="PANTHER" id="PTHR45398:SF1">
    <property type="entry name" value="ENZYME, PUTATIVE (JCVI)-RELATED"/>
    <property type="match status" value="1"/>
</dbReference>
<evidence type="ECO:0000259" key="1">
    <source>
        <dbReference type="Pfam" id="PF00668"/>
    </source>
</evidence>
<comment type="caution">
    <text evidence="2">The sequence shown here is derived from an EMBL/GenBank/DDBJ whole genome shotgun (WGS) entry which is preliminary data.</text>
</comment>
<dbReference type="Gene3D" id="3.30.559.30">
    <property type="entry name" value="Nonribosomal peptide synthetase, condensation domain"/>
    <property type="match status" value="1"/>
</dbReference>
<protein>
    <submittedName>
        <fullName evidence="2">Condensation domain-containing protein</fullName>
    </submittedName>
</protein>
<accession>A0ABU4S346</accession>
<gene>
    <name evidence="2" type="ORF">SCD92_19685</name>
</gene>
<evidence type="ECO:0000313" key="3">
    <source>
        <dbReference type="Proteomes" id="UP001273505"/>
    </source>
</evidence>